<dbReference type="GO" id="GO:0005524">
    <property type="term" value="F:ATP binding"/>
    <property type="evidence" value="ECO:0007669"/>
    <property type="project" value="UniProtKB-KW"/>
</dbReference>
<evidence type="ECO:0000313" key="3">
    <source>
        <dbReference type="Proteomes" id="UP000033220"/>
    </source>
</evidence>
<dbReference type="CDD" id="cd16934">
    <property type="entry name" value="HATPase_RsbT-like"/>
    <property type="match status" value="1"/>
</dbReference>
<dbReference type="EMBL" id="HE663493">
    <property type="protein sequence ID" value="CCG07177.1"/>
    <property type="molecule type" value="Genomic_DNA"/>
</dbReference>
<proteinExistence type="predicted"/>
<protein>
    <submittedName>
        <fullName evidence="2">ATP-binding region, ATPase-like</fullName>
    </submittedName>
</protein>
<dbReference type="HOGENOM" id="CLU_129722_0_0_5"/>
<keyword evidence="3" id="KW-1185">Reference proteome</keyword>
<keyword evidence="2" id="KW-0547">Nucleotide-binding</keyword>
<dbReference type="KEGG" id="rpm:RSPPHO_00551"/>
<dbReference type="STRING" id="1150469.RSPPHO_00551"/>
<dbReference type="InterPro" id="IPR003594">
    <property type="entry name" value="HATPase_dom"/>
</dbReference>
<dbReference type="SMART" id="SM00387">
    <property type="entry name" value="HATPase_c"/>
    <property type="match status" value="1"/>
</dbReference>
<dbReference type="Gene3D" id="3.30.565.10">
    <property type="entry name" value="Histidine kinase-like ATPase, C-terminal domain"/>
    <property type="match status" value="1"/>
</dbReference>
<accession>H6SPQ7</accession>
<dbReference type="AlphaFoldDB" id="H6SPQ7"/>
<evidence type="ECO:0000313" key="2">
    <source>
        <dbReference type="EMBL" id="CCG07177.1"/>
    </source>
</evidence>
<dbReference type="eggNOG" id="COG2172">
    <property type="taxonomic scope" value="Bacteria"/>
</dbReference>
<evidence type="ECO:0000259" key="1">
    <source>
        <dbReference type="SMART" id="SM00387"/>
    </source>
</evidence>
<dbReference type="InterPro" id="IPR036890">
    <property type="entry name" value="HATPase_C_sf"/>
</dbReference>
<feature type="domain" description="Histidine kinase/HSP90-like ATPase" evidence="1">
    <location>
        <begin position="38"/>
        <end position="137"/>
    </location>
</feature>
<gene>
    <name evidence="2" type="ORF">RSPPHO_00551</name>
</gene>
<dbReference type="SUPFAM" id="SSF55874">
    <property type="entry name" value="ATPase domain of HSP90 chaperone/DNA topoisomerase II/histidine kinase"/>
    <property type="match status" value="1"/>
</dbReference>
<dbReference type="PATRIC" id="fig|1150469.3.peg.648"/>
<organism evidence="2 3">
    <name type="scientific">Pararhodospirillum photometricum DSM 122</name>
    <dbReference type="NCBI Taxonomy" id="1150469"/>
    <lineage>
        <taxon>Bacteria</taxon>
        <taxon>Pseudomonadati</taxon>
        <taxon>Pseudomonadota</taxon>
        <taxon>Alphaproteobacteria</taxon>
        <taxon>Rhodospirillales</taxon>
        <taxon>Rhodospirillaceae</taxon>
        <taxon>Pararhodospirillum</taxon>
    </lineage>
</organism>
<dbReference type="Pfam" id="PF13581">
    <property type="entry name" value="HATPase_c_2"/>
    <property type="match status" value="1"/>
</dbReference>
<reference evidence="2 3" key="1">
    <citation type="submission" date="2012-02" db="EMBL/GenBank/DDBJ databases">
        <title>Shotgun genome sequence of Phaeospirillum photometricum DSM 122.</title>
        <authorList>
            <person name="Duquesne K."/>
            <person name="Sturgis J."/>
        </authorList>
    </citation>
    <scope>NUCLEOTIDE SEQUENCE [LARGE SCALE GENOMIC DNA]</scope>
    <source>
        <strain evidence="3">DSM122</strain>
    </source>
</reference>
<name>H6SPQ7_PARPM</name>
<dbReference type="Proteomes" id="UP000033220">
    <property type="component" value="Chromosome DSM 122"/>
</dbReference>
<keyword evidence="2" id="KW-0067">ATP-binding</keyword>
<sequence length="139" mass="14726">MIMTGPETVRMALLRPEDIVRARQAGRDVASRLGFGMADQTRLATAISEIARNALHYGGGGSCEIAGTMEGTSREIRVSIVDHGPGIPNLEQAMQPGFSTGHSLGMGLPGARKLVDLMTVETGPGLTRIDLVMRRGGRV</sequence>